<feature type="transmembrane region" description="Helical" evidence="2">
    <location>
        <begin position="256"/>
        <end position="280"/>
    </location>
</feature>
<feature type="compositionally biased region" description="Pro residues" evidence="1">
    <location>
        <begin position="455"/>
        <end position="465"/>
    </location>
</feature>
<dbReference type="OrthoDB" id="5420724at2759"/>
<keyword evidence="2" id="KW-0472">Membrane</keyword>
<sequence length="504" mass="55464">MPSLSESQNSSPQTYEATTPADILRGNNHPPMAPSTMQHTVTERSSSDSTVSSLKSPRTARFAEATAVHSPTEPTQVGRSPFADPPHIQGRPDVSDVGFGYVTANDPSQHVSHHQPPTSPLKSALKVPGTPGRTLNPLSPTFREEFFVEKEEKAAEKMNDQDLRIKLRVRVAKIFLRFVNFGCSLIVLTILATTLTIFHATKSLPPRGGFPPWAKGTNPWPQYLLLAVACLSLAACLFVFWGYYKGGHKRAEKVAVYYSVFSVCSFAFSLIIWVVAAAIYQNSKSTGNGQDLWGWSCKKNTREQYFHNDIDYALLCRLQDWGLVCAIIEVVIEVLVILIYAVVFYRFWTKRRLAKSMDRRDKARSDLYLAQLRLQSAPNTPGFPKTPFSPAPASRDPHSMAENGESPQTQFATPRSPTQPQPAFQLQPPPIRVQQASPRMEQDAFPAPASTAPAVPAPLPSPGPAPAVAQHMGAAPGERTYETVPIPTAYASPMSPSFPQNVRQ</sequence>
<dbReference type="Proteomes" id="UP000452235">
    <property type="component" value="Unassembled WGS sequence"/>
</dbReference>
<feature type="region of interest" description="Disordered" evidence="1">
    <location>
        <begin position="1"/>
        <end position="84"/>
    </location>
</feature>
<gene>
    <name evidence="3" type="ORF">ATEIFO6365_0002070900</name>
</gene>
<feature type="transmembrane region" description="Helical" evidence="2">
    <location>
        <begin position="321"/>
        <end position="348"/>
    </location>
</feature>
<dbReference type="PANTHER" id="PTHR42069">
    <property type="entry name" value="HYPHAL ANASTAMOSIS-8 PROTEIN"/>
    <property type="match status" value="1"/>
</dbReference>
<dbReference type="VEuPathDB" id="FungiDB:ATEG_04273"/>
<dbReference type="AlphaFoldDB" id="A0A5M3Z2S2"/>
<comment type="caution">
    <text evidence="3">The sequence shown here is derived from an EMBL/GenBank/DDBJ whole genome shotgun (WGS) entry which is preliminary data.</text>
</comment>
<proteinExistence type="predicted"/>
<evidence type="ECO:0000313" key="4">
    <source>
        <dbReference type="Proteomes" id="UP000452235"/>
    </source>
</evidence>
<feature type="compositionally biased region" description="Low complexity" evidence="1">
    <location>
        <begin position="47"/>
        <end position="56"/>
    </location>
</feature>
<feature type="transmembrane region" description="Helical" evidence="2">
    <location>
        <begin position="174"/>
        <end position="200"/>
    </location>
</feature>
<name>A0A5M3Z2S2_ASPTE</name>
<feature type="transmembrane region" description="Helical" evidence="2">
    <location>
        <begin position="220"/>
        <end position="244"/>
    </location>
</feature>
<dbReference type="EMBL" id="BLJY01000002">
    <property type="protein sequence ID" value="GFF13598.1"/>
    <property type="molecule type" value="Genomic_DNA"/>
</dbReference>
<organism evidence="3 4">
    <name type="scientific">Aspergillus terreus</name>
    <dbReference type="NCBI Taxonomy" id="33178"/>
    <lineage>
        <taxon>Eukaryota</taxon>
        <taxon>Fungi</taxon>
        <taxon>Dikarya</taxon>
        <taxon>Ascomycota</taxon>
        <taxon>Pezizomycotina</taxon>
        <taxon>Eurotiomycetes</taxon>
        <taxon>Eurotiomycetidae</taxon>
        <taxon>Eurotiales</taxon>
        <taxon>Aspergillaceae</taxon>
        <taxon>Aspergillus</taxon>
        <taxon>Aspergillus subgen. Circumdati</taxon>
    </lineage>
</organism>
<feature type="region of interest" description="Disordered" evidence="1">
    <location>
        <begin position="106"/>
        <end position="135"/>
    </location>
</feature>
<reference evidence="3 4" key="1">
    <citation type="submission" date="2020-01" db="EMBL/GenBank/DDBJ databases">
        <title>Aspergillus terreus IFO 6365 whole genome shotgun sequence.</title>
        <authorList>
            <person name="Kanamasa S."/>
            <person name="Takahashi H."/>
        </authorList>
    </citation>
    <scope>NUCLEOTIDE SEQUENCE [LARGE SCALE GENOMIC DNA]</scope>
    <source>
        <strain evidence="3 4">IFO 6365</strain>
    </source>
</reference>
<keyword evidence="2" id="KW-1133">Transmembrane helix</keyword>
<protein>
    <submittedName>
        <fullName evidence="3">Uncharacterized protein</fullName>
    </submittedName>
</protein>
<evidence type="ECO:0000313" key="3">
    <source>
        <dbReference type="EMBL" id="GFF13598.1"/>
    </source>
</evidence>
<feature type="compositionally biased region" description="Low complexity" evidence="1">
    <location>
        <begin position="444"/>
        <end position="454"/>
    </location>
</feature>
<feature type="region of interest" description="Disordered" evidence="1">
    <location>
        <begin position="377"/>
        <end position="476"/>
    </location>
</feature>
<accession>A0A5M3Z2S2</accession>
<keyword evidence="2" id="KW-0812">Transmembrane</keyword>
<evidence type="ECO:0000256" key="1">
    <source>
        <dbReference type="SAM" id="MobiDB-lite"/>
    </source>
</evidence>
<evidence type="ECO:0000256" key="2">
    <source>
        <dbReference type="SAM" id="Phobius"/>
    </source>
</evidence>
<feature type="compositionally biased region" description="Polar residues" evidence="1">
    <location>
        <begin position="405"/>
        <end position="416"/>
    </location>
</feature>
<feature type="compositionally biased region" description="Polar residues" evidence="1">
    <location>
        <begin position="1"/>
        <end position="17"/>
    </location>
</feature>
<keyword evidence="4" id="KW-1185">Reference proteome</keyword>
<dbReference type="PANTHER" id="PTHR42069:SF1">
    <property type="entry name" value="MARVEL DOMAIN-CONTAINING PROTEIN"/>
    <property type="match status" value="1"/>
</dbReference>